<dbReference type="Gene3D" id="3.30.420.10">
    <property type="entry name" value="Ribonuclease H-like superfamily/Ribonuclease H"/>
    <property type="match status" value="1"/>
</dbReference>
<evidence type="ECO:0000259" key="2">
    <source>
        <dbReference type="PROSITE" id="PS50994"/>
    </source>
</evidence>
<dbReference type="Pfam" id="PF17919">
    <property type="entry name" value="RT_RNaseH_2"/>
    <property type="match status" value="1"/>
</dbReference>
<organism evidence="3 4">
    <name type="scientific">Mycteria americana</name>
    <name type="common">Wood stork</name>
    <dbReference type="NCBI Taxonomy" id="33587"/>
    <lineage>
        <taxon>Eukaryota</taxon>
        <taxon>Metazoa</taxon>
        <taxon>Chordata</taxon>
        <taxon>Craniata</taxon>
        <taxon>Vertebrata</taxon>
        <taxon>Euteleostomi</taxon>
        <taxon>Archelosauria</taxon>
        <taxon>Archosauria</taxon>
        <taxon>Dinosauria</taxon>
        <taxon>Saurischia</taxon>
        <taxon>Theropoda</taxon>
        <taxon>Coelurosauria</taxon>
        <taxon>Aves</taxon>
        <taxon>Neognathae</taxon>
        <taxon>Neoaves</taxon>
        <taxon>Aequornithes</taxon>
        <taxon>Ciconiiformes</taxon>
        <taxon>Ciconiidae</taxon>
        <taxon>Mycteria</taxon>
    </lineage>
</organism>
<comment type="caution">
    <text evidence="3">The sequence shown here is derived from an EMBL/GenBank/DDBJ whole genome shotgun (WGS) entry which is preliminary data.</text>
</comment>
<evidence type="ECO:0000256" key="1">
    <source>
        <dbReference type="ARBA" id="ARBA00023268"/>
    </source>
</evidence>
<dbReference type="EMBL" id="JAUNZN010000018">
    <property type="protein sequence ID" value="KAK4810603.1"/>
    <property type="molecule type" value="Genomic_DNA"/>
</dbReference>
<gene>
    <name evidence="3" type="ORF">QYF61_007340</name>
</gene>
<dbReference type="InterPro" id="IPR050951">
    <property type="entry name" value="Retrovirus_Pol_polyprotein"/>
</dbReference>
<evidence type="ECO:0000313" key="3">
    <source>
        <dbReference type="EMBL" id="KAK4810603.1"/>
    </source>
</evidence>
<dbReference type="PANTHER" id="PTHR37984:SF5">
    <property type="entry name" value="PROTEIN NYNRIN-LIKE"/>
    <property type="match status" value="1"/>
</dbReference>
<dbReference type="GO" id="GO:0015074">
    <property type="term" value="P:DNA integration"/>
    <property type="evidence" value="ECO:0007669"/>
    <property type="project" value="InterPro"/>
</dbReference>
<evidence type="ECO:0000313" key="4">
    <source>
        <dbReference type="Proteomes" id="UP001333110"/>
    </source>
</evidence>
<dbReference type="InterPro" id="IPR036397">
    <property type="entry name" value="RNaseH_sf"/>
</dbReference>
<protein>
    <recommendedName>
        <fullName evidence="2">Integrase catalytic domain-containing protein</fullName>
    </recommendedName>
</protein>
<reference evidence="3 4" key="1">
    <citation type="journal article" date="2023" name="J. Hered.">
        <title>Chromosome-level genome of the wood stork (Mycteria americana) provides insight into avian chromosome evolution.</title>
        <authorList>
            <person name="Flamio R. Jr."/>
            <person name="Ramstad K.M."/>
        </authorList>
    </citation>
    <scope>NUCLEOTIDE SEQUENCE [LARGE SCALE GENOMIC DNA]</scope>
    <source>
        <strain evidence="3">JAX WOST 10</strain>
    </source>
</reference>
<dbReference type="Gene3D" id="3.30.70.270">
    <property type="match status" value="1"/>
</dbReference>
<dbReference type="Pfam" id="PF00665">
    <property type="entry name" value="rve"/>
    <property type="match status" value="1"/>
</dbReference>
<keyword evidence="1" id="KW-0511">Multifunctional enzyme</keyword>
<dbReference type="PROSITE" id="PS50994">
    <property type="entry name" value="INTEGRASE"/>
    <property type="match status" value="1"/>
</dbReference>
<dbReference type="GO" id="GO:0003676">
    <property type="term" value="F:nucleic acid binding"/>
    <property type="evidence" value="ECO:0007669"/>
    <property type="project" value="InterPro"/>
</dbReference>
<keyword evidence="4" id="KW-1185">Reference proteome</keyword>
<dbReference type="PANTHER" id="PTHR37984">
    <property type="entry name" value="PROTEIN CBG26694"/>
    <property type="match status" value="1"/>
</dbReference>
<dbReference type="InterPro" id="IPR012337">
    <property type="entry name" value="RNaseH-like_sf"/>
</dbReference>
<dbReference type="SUPFAM" id="SSF53098">
    <property type="entry name" value="Ribonuclease H-like"/>
    <property type="match status" value="1"/>
</dbReference>
<sequence length="493" mass="55955">MHIPNYSLIVNPLYQVARKKKNFKRGPEQRQAFEQIKWEIVHAVALGPVRAGQDVENVLYTAAGENGPTWCPWQKAPGETRGRPLGFWSRGYRGSEACYSPPEKEILAAYEGVRAASEVVGTEAQLLLAPWLVLGWMFKGSVPSTHHAIDATWSKWVALITQRARIGNPNRPGILEVIMDWPEGKDFGISPEEEVTRAEEAPLYNKLPENEKQYALFTDGSCRIVGKHGRWKAAVWSPIRQVVETAEGEENLVVKVCHVDANVPKSQATEEHQNNQQVDQAAEIEVAQVDLDWQQKGELFIAWWAHDTSGHQGRDATYRWARDRGVDLTMDTTAEVIQECETCAAIKQAKRLKPLWYGGRWLKYKYGEAWQIDYITLPQTHQGKRHVLTMVEATTGWLETYPVPHATARNTILGLEKQVLWRHGTPERTESDNGTHFRKSLIDTWAKEHGIEWPLEKIMVVQVVPLQTKEDHVGADIHLQPMEDPMPEKADVP</sequence>
<name>A0AAN7RX00_MYCAM</name>
<dbReference type="InterPro" id="IPR041577">
    <property type="entry name" value="RT_RNaseH_2"/>
</dbReference>
<dbReference type="InterPro" id="IPR043502">
    <property type="entry name" value="DNA/RNA_pol_sf"/>
</dbReference>
<dbReference type="InterPro" id="IPR001584">
    <property type="entry name" value="Integrase_cat-core"/>
</dbReference>
<dbReference type="Proteomes" id="UP001333110">
    <property type="component" value="Unassembled WGS sequence"/>
</dbReference>
<dbReference type="GO" id="GO:0003824">
    <property type="term" value="F:catalytic activity"/>
    <property type="evidence" value="ECO:0007669"/>
    <property type="project" value="UniProtKB-KW"/>
</dbReference>
<dbReference type="SUPFAM" id="SSF56672">
    <property type="entry name" value="DNA/RNA polymerases"/>
    <property type="match status" value="1"/>
</dbReference>
<accession>A0AAN7RX00</accession>
<proteinExistence type="predicted"/>
<dbReference type="AlphaFoldDB" id="A0AAN7RX00"/>
<feature type="domain" description="Integrase catalytic" evidence="2">
    <location>
        <begin position="350"/>
        <end position="452"/>
    </location>
</feature>
<dbReference type="InterPro" id="IPR043128">
    <property type="entry name" value="Rev_trsase/Diguanyl_cyclase"/>
</dbReference>